<feature type="compositionally biased region" description="Low complexity" evidence="6">
    <location>
        <begin position="622"/>
        <end position="631"/>
    </location>
</feature>
<feature type="region of interest" description="Disordered" evidence="6">
    <location>
        <begin position="330"/>
        <end position="948"/>
    </location>
</feature>
<dbReference type="VEuPathDB" id="FungiDB:BD410DRAFT_898084"/>
<evidence type="ECO:0000256" key="2">
    <source>
        <dbReference type="ARBA" id="ARBA00022737"/>
    </source>
</evidence>
<dbReference type="GO" id="GO:0046872">
    <property type="term" value="F:metal ion binding"/>
    <property type="evidence" value="ECO:0007669"/>
    <property type="project" value="UniProtKB-KW"/>
</dbReference>
<dbReference type="InterPro" id="IPR001781">
    <property type="entry name" value="Znf_LIM"/>
</dbReference>
<dbReference type="GO" id="GO:0005634">
    <property type="term" value="C:nucleus"/>
    <property type="evidence" value="ECO:0007669"/>
    <property type="project" value="TreeGrafter"/>
</dbReference>
<dbReference type="PANTHER" id="PTHR24205">
    <property type="entry name" value="FOUR AND A HALF LIM DOMAINS PROTEIN"/>
    <property type="match status" value="1"/>
</dbReference>
<dbReference type="GO" id="GO:0003712">
    <property type="term" value="F:transcription coregulator activity"/>
    <property type="evidence" value="ECO:0007669"/>
    <property type="project" value="TreeGrafter"/>
</dbReference>
<dbReference type="OrthoDB" id="15567at2759"/>
<keyword evidence="2" id="KW-0677">Repeat</keyword>
<feature type="compositionally biased region" description="Low complexity" evidence="6">
    <location>
        <begin position="878"/>
        <end position="896"/>
    </location>
</feature>
<keyword evidence="4 5" id="KW-0440">LIM domain</keyword>
<feature type="compositionally biased region" description="Polar residues" evidence="6">
    <location>
        <begin position="363"/>
        <end position="384"/>
    </location>
</feature>
<dbReference type="PROSITE" id="PS00478">
    <property type="entry name" value="LIM_DOMAIN_1"/>
    <property type="match status" value="1"/>
</dbReference>
<feature type="compositionally biased region" description="Polar residues" evidence="6">
    <location>
        <begin position="963"/>
        <end position="978"/>
    </location>
</feature>
<feature type="compositionally biased region" description="Polar residues" evidence="6">
    <location>
        <begin position="164"/>
        <end position="182"/>
    </location>
</feature>
<feature type="region of interest" description="Disordered" evidence="6">
    <location>
        <begin position="164"/>
        <end position="205"/>
    </location>
</feature>
<feature type="compositionally biased region" description="Low complexity" evidence="6">
    <location>
        <begin position="639"/>
        <end position="652"/>
    </location>
</feature>
<feature type="compositionally biased region" description="Low complexity" evidence="6">
    <location>
        <begin position="134"/>
        <end position="148"/>
    </location>
</feature>
<gene>
    <name evidence="8" type="ORF">BD410DRAFT_898084</name>
</gene>
<dbReference type="AlphaFoldDB" id="A0A4Y7Q6B5"/>
<evidence type="ECO:0000256" key="5">
    <source>
        <dbReference type="PROSITE-ProRule" id="PRU00125"/>
    </source>
</evidence>
<feature type="compositionally biased region" description="Low complexity" evidence="6">
    <location>
        <begin position="475"/>
        <end position="498"/>
    </location>
</feature>
<feature type="compositionally biased region" description="Polar residues" evidence="6">
    <location>
        <begin position="653"/>
        <end position="666"/>
    </location>
</feature>
<evidence type="ECO:0000313" key="8">
    <source>
        <dbReference type="EMBL" id="TDL22871.1"/>
    </source>
</evidence>
<feature type="compositionally biased region" description="Pro residues" evidence="6">
    <location>
        <begin position="243"/>
        <end position="254"/>
    </location>
</feature>
<feature type="region of interest" description="Disordered" evidence="6">
    <location>
        <begin position="963"/>
        <end position="1037"/>
    </location>
</feature>
<evidence type="ECO:0000256" key="6">
    <source>
        <dbReference type="SAM" id="MobiDB-lite"/>
    </source>
</evidence>
<feature type="domain" description="LIM zinc-binding" evidence="7">
    <location>
        <begin position="1041"/>
        <end position="1100"/>
    </location>
</feature>
<feature type="compositionally biased region" description="Low complexity" evidence="6">
    <location>
        <begin position="16"/>
        <end position="32"/>
    </location>
</feature>
<feature type="compositionally biased region" description="Polar residues" evidence="6">
    <location>
        <begin position="575"/>
        <end position="588"/>
    </location>
</feature>
<feature type="compositionally biased region" description="Low complexity" evidence="6">
    <location>
        <begin position="853"/>
        <end position="865"/>
    </location>
</feature>
<dbReference type="Proteomes" id="UP000294933">
    <property type="component" value="Unassembled WGS sequence"/>
</dbReference>
<keyword evidence="1 5" id="KW-0479">Metal-binding</keyword>
<feature type="compositionally biased region" description="Polar residues" evidence="6">
    <location>
        <begin position="458"/>
        <end position="468"/>
    </location>
</feature>
<feature type="compositionally biased region" description="Polar residues" evidence="6">
    <location>
        <begin position="777"/>
        <end position="793"/>
    </location>
</feature>
<protein>
    <recommendedName>
        <fullName evidence="7">LIM zinc-binding domain-containing protein</fullName>
    </recommendedName>
</protein>
<feature type="compositionally biased region" description="Low complexity" evidence="6">
    <location>
        <begin position="830"/>
        <end position="841"/>
    </location>
</feature>
<feature type="compositionally biased region" description="Pro residues" evidence="6">
    <location>
        <begin position="106"/>
        <end position="119"/>
    </location>
</feature>
<keyword evidence="9" id="KW-1185">Reference proteome</keyword>
<dbReference type="Pfam" id="PF00412">
    <property type="entry name" value="LIM"/>
    <property type="match status" value="2"/>
</dbReference>
<evidence type="ECO:0000313" key="9">
    <source>
        <dbReference type="Proteomes" id="UP000294933"/>
    </source>
</evidence>
<feature type="region of interest" description="Disordered" evidence="6">
    <location>
        <begin position="1"/>
        <end position="69"/>
    </location>
</feature>
<dbReference type="SUPFAM" id="SSF57716">
    <property type="entry name" value="Glucocorticoid receptor-like (DNA-binding domain)"/>
    <property type="match status" value="4"/>
</dbReference>
<evidence type="ECO:0000259" key="7">
    <source>
        <dbReference type="PROSITE" id="PS50023"/>
    </source>
</evidence>
<feature type="domain" description="LIM zinc-binding" evidence="7">
    <location>
        <begin position="1193"/>
        <end position="1254"/>
    </location>
</feature>
<feature type="compositionally biased region" description="Polar residues" evidence="6">
    <location>
        <begin position="516"/>
        <end position="533"/>
    </location>
</feature>
<sequence>MSSTPYSPSAPMNSIPRQPYGYPQQQRPVQPQHAPTMPYSYAQQTQQPHYDYRHQQPYVHTAAPAVRPQSAYDAQQQLIQYQKQQEQRRQQLVQHYGLVQPQLHRQPPPPQPVEPPPQHPLRSPSHERRPLPNPSARPVSMPPVSRSPQATYPVQLNNYLQQHSPTTRATPSPSFGNHANTSPPKPPMRLSQAPPSPSRAPTAYTPWFPHHAAKSYSVDLGAPAGSPVAPIAPARISRTPSPTKRPLPASPSLPPDVSRLAFGAKPSPQQISAPVGGGAFAQTARWGAQSSIVSTPVAPVYPQRSATIHTTTAHTSAPRNGWTDSTQIAVSHPEGQDEEDEDEEVDTSYETVSEARTGGSGVSFGTQHTGSSSMSSNDTKSLLSISDFDARSTRSGGSSVPPSPQYGIRDLPNRSPQYGILDLPPRPSQLHVSDIPPRTPRKDGLPPPLPMRRSPMSQPQVLPQQAEEQSYHLEQPQSPRPLSSRSLSPRPQSPSQPRWQASADIRRELTGRSAASARTQNAQMPLRSQTSPAPYQPASHTRHQSTEARGRMLVRGEEHVPERPHSRIFRMAAASSISDQSPTHSPTRSHAALPRSPSPSRSNFILSPTLSERALPEPPSAKPTTPVKRVPVPSPSSPAPSQSSSISAFSSKQGSVVMTETPSVRSPSPRRAAPQVQLNLNHEEGRQSPTKSTTPFRRVPPAVSPAPSHASSASGRPSVLAQEDIYAQTPSVRSPSPRRAAPQVQIKLNEVPLSPTKSNTPFKRRPAPPPLSRAASEQSSTDALEDMQTPSSRRSVRQAVSEYEGAPSSPVRSSPFKRTTALPSIPPAPSHTSSTPASTSMAHEDIRVHRTSVRSPSPRRAAPRVQLDLDDEPPPPVARRTPSPSPSASSVSTRASGQTSASAASIPVFSFSGPETNSRSTIGGGGATRTVPKISFPDMGDSGEEGDRQTGLQLNVTVPVPQISISANSDTPKASNKRSLPQTPSPSPTKSMSSNMAGPRAAGGGTTESASATNRSVNGAGAGSNGLTRRPTASGPRPRGLACAACAQLIAGRAVSAMRVRWHPDCFACNECGTLLEHVSAYERDEKPWCHLCFHERFAPRCYQCETPIVDERFITLDDPALGKRTYHEQHFFCAECGDPFLAPSSAKPRTGAGKSGELNLSGDGTYEDDDVGFTVYRGHPYCEACHVRLRLPKCSRCKRAIREGTAAVEALGGKWCWSCFVCTSCEQPFENPSFFERDKKPYCEPCFSIIVRNEV</sequence>
<feature type="compositionally biased region" description="Acidic residues" evidence="6">
    <location>
        <begin position="336"/>
        <end position="347"/>
    </location>
</feature>
<dbReference type="EMBL" id="ML170173">
    <property type="protein sequence ID" value="TDL22871.1"/>
    <property type="molecule type" value="Genomic_DNA"/>
</dbReference>
<feature type="compositionally biased region" description="Basic and acidic residues" evidence="6">
    <location>
        <begin position="544"/>
        <end position="565"/>
    </location>
</feature>
<evidence type="ECO:0000256" key="1">
    <source>
        <dbReference type="ARBA" id="ARBA00022723"/>
    </source>
</evidence>
<dbReference type="CDD" id="cd08368">
    <property type="entry name" value="LIM"/>
    <property type="match status" value="3"/>
</dbReference>
<feature type="compositionally biased region" description="Polar residues" evidence="6">
    <location>
        <begin position="1"/>
        <end position="12"/>
    </location>
</feature>
<dbReference type="Gene3D" id="2.10.110.10">
    <property type="entry name" value="Cysteine Rich Protein"/>
    <property type="match status" value="3"/>
</dbReference>
<dbReference type="PROSITE" id="PS50023">
    <property type="entry name" value="LIM_DOMAIN_2"/>
    <property type="match status" value="2"/>
</dbReference>
<dbReference type="SMART" id="SM00132">
    <property type="entry name" value="LIM"/>
    <property type="match status" value="3"/>
</dbReference>
<accession>A0A4Y7Q6B5</accession>
<proteinExistence type="predicted"/>
<feature type="compositionally biased region" description="Low complexity" evidence="6">
    <location>
        <begin position="695"/>
        <end position="719"/>
    </location>
</feature>
<dbReference type="STRING" id="50990.A0A4Y7Q6B5"/>
<name>A0A4Y7Q6B5_9AGAM</name>
<organism evidence="8 9">
    <name type="scientific">Rickenella mellea</name>
    <dbReference type="NCBI Taxonomy" id="50990"/>
    <lineage>
        <taxon>Eukaryota</taxon>
        <taxon>Fungi</taxon>
        <taxon>Dikarya</taxon>
        <taxon>Basidiomycota</taxon>
        <taxon>Agaricomycotina</taxon>
        <taxon>Agaricomycetes</taxon>
        <taxon>Hymenochaetales</taxon>
        <taxon>Rickenellaceae</taxon>
        <taxon>Rickenella</taxon>
    </lineage>
</organism>
<evidence type="ECO:0000256" key="4">
    <source>
        <dbReference type="ARBA" id="ARBA00023038"/>
    </source>
</evidence>
<keyword evidence="3 5" id="KW-0862">Zinc</keyword>
<reference evidence="8 9" key="1">
    <citation type="submission" date="2018-06" db="EMBL/GenBank/DDBJ databases">
        <title>A transcriptomic atlas of mushroom development highlights an independent origin of complex multicellularity.</title>
        <authorList>
            <consortium name="DOE Joint Genome Institute"/>
            <person name="Krizsan K."/>
            <person name="Almasi E."/>
            <person name="Merenyi Z."/>
            <person name="Sahu N."/>
            <person name="Viragh M."/>
            <person name="Koszo T."/>
            <person name="Mondo S."/>
            <person name="Kiss B."/>
            <person name="Balint B."/>
            <person name="Kues U."/>
            <person name="Barry K."/>
            <person name="Hegedus J.C."/>
            <person name="Henrissat B."/>
            <person name="Johnson J."/>
            <person name="Lipzen A."/>
            <person name="Ohm R."/>
            <person name="Nagy I."/>
            <person name="Pangilinan J."/>
            <person name="Yan J."/>
            <person name="Xiong Y."/>
            <person name="Grigoriev I.V."/>
            <person name="Hibbett D.S."/>
            <person name="Nagy L.G."/>
        </authorList>
    </citation>
    <scope>NUCLEOTIDE SEQUENCE [LARGE SCALE GENOMIC DNA]</scope>
    <source>
        <strain evidence="8 9">SZMC22713</strain>
    </source>
</reference>
<feature type="region of interest" description="Disordered" evidence="6">
    <location>
        <begin position="102"/>
        <end position="150"/>
    </location>
</feature>
<evidence type="ECO:0000256" key="3">
    <source>
        <dbReference type="ARBA" id="ARBA00022833"/>
    </source>
</evidence>
<dbReference type="PANTHER" id="PTHR24205:SF16">
    <property type="entry name" value="GH01042P-RELATED"/>
    <property type="match status" value="1"/>
</dbReference>
<dbReference type="GO" id="GO:0030695">
    <property type="term" value="F:GTPase regulator activity"/>
    <property type="evidence" value="ECO:0007669"/>
    <property type="project" value="UniProtKB-ARBA"/>
</dbReference>
<feature type="region of interest" description="Disordered" evidence="6">
    <location>
        <begin position="229"/>
        <end position="276"/>
    </location>
</feature>